<organism evidence="1 2">
    <name type="scientific">Azoarcus taiwanensis</name>
    <dbReference type="NCBI Taxonomy" id="666964"/>
    <lineage>
        <taxon>Bacteria</taxon>
        <taxon>Pseudomonadati</taxon>
        <taxon>Pseudomonadota</taxon>
        <taxon>Betaproteobacteria</taxon>
        <taxon>Rhodocyclales</taxon>
        <taxon>Zoogloeaceae</taxon>
        <taxon>Azoarcus</taxon>
    </lineage>
</organism>
<protein>
    <submittedName>
        <fullName evidence="1">Beta-hydroxyacyl-ACP dehydratase</fullName>
    </submittedName>
</protein>
<dbReference type="PIRSF" id="PIRSF020565">
    <property type="entry name" value="3Ho_Ac_ACP_DH_prd"/>
    <property type="match status" value="1"/>
</dbReference>
<dbReference type="AlphaFoldDB" id="A0A972FED6"/>
<dbReference type="InterPro" id="IPR016776">
    <property type="entry name" value="ApeP-like_dehydratase"/>
</dbReference>
<comment type="caution">
    <text evidence="1">The sequence shown here is derived from an EMBL/GenBank/DDBJ whole genome shotgun (WGS) entry which is preliminary data.</text>
</comment>
<dbReference type="SUPFAM" id="SSF54637">
    <property type="entry name" value="Thioesterase/thiol ester dehydrase-isomerase"/>
    <property type="match status" value="1"/>
</dbReference>
<keyword evidence="2" id="KW-1185">Reference proteome</keyword>
<evidence type="ECO:0000313" key="2">
    <source>
        <dbReference type="Proteomes" id="UP000599523"/>
    </source>
</evidence>
<gene>
    <name evidence="1" type="ORF">GPA21_12320</name>
</gene>
<name>A0A972FED6_9RHOO</name>
<dbReference type="RefSeq" id="WP_168988448.1">
    <property type="nucleotide sequence ID" value="NZ_CAWPHM010000299.1"/>
</dbReference>
<reference evidence="1" key="1">
    <citation type="submission" date="2019-12" db="EMBL/GenBank/DDBJ databases">
        <title>Comparative genomics gives insights into the taxonomy of the Azoarcus-Aromatoleum group and reveals separate origins of nif in the plant-associated Azoarcus and non-plant-associated Aromatoleum sub-groups.</title>
        <authorList>
            <person name="Lafos M."/>
            <person name="Maluk M."/>
            <person name="Batista M."/>
            <person name="Junghare M."/>
            <person name="Carmona M."/>
            <person name="Faoro H."/>
            <person name="Cruz L.M."/>
            <person name="Battistoni F."/>
            <person name="De Souza E."/>
            <person name="Pedrosa F."/>
            <person name="Chen W.-M."/>
            <person name="Poole P.S."/>
            <person name="Dixon R.A."/>
            <person name="James E.K."/>
        </authorList>
    </citation>
    <scope>NUCLEOTIDE SEQUENCE</scope>
    <source>
        <strain evidence="1">NSC3</strain>
    </source>
</reference>
<sequence length="149" mass="16342">MYPPIDDLLIHRDNMLMLDCVTDDGEDILRAAAKVDPQAWYADEHGAMPAWIGIELMAQAIAAHVGLSAHARNEKPRPGLLLGTRSYVAHVPAFAPGEALQVCAQQVFREDNGLAAFVCTIERGGHRLADATLKVFEPSDFATFMEQQK</sequence>
<dbReference type="EMBL" id="WTVM01000071">
    <property type="protein sequence ID" value="NMG03752.1"/>
    <property type="molecule type" value="Genomic_DNA"/>
</dbReference>
<proteinExistence type="predicted"/>
<dbReference type="Gene3D" id="3.10.129.10">
    <property type="entry name" value="Hotdog Thioesterase"/>
    <property type="match status" value="1"/>
</dbReference>
<evidence type="ECO:0000313" key="1">
    <source>
        <dbReference type="EMBL" id="NMG03752.1"/>
    </source>
</evidence>
<dbReference type="CDD" id="cd01289">
    <property type="entry name" value="FabA_like"/>
    <property type="match status" value="1"/>
</dbReference>
<dbReference type="Pfam" id="PF22817">
    <property type="entry name" value="ApeP-like"/>
    <property type="match status" value="1"/>
</dbReference>
<accession>A0A972FED6</accession>
<dbReference type="Proteomes" id="UP000599523">
    <property type="component" value="Unassembled WGS sequence"/>
</dbReference>
<dbReference type="InterPro" id="IPR029069">
    <property type="entry name" value="HotDog_dom_sf"/>
</dbReference>